<dbReference type="InterPro" id="IPR014581">
    <property type="entry name" value="UCP033303"/>
</dbReference>
<dbReference type="KEGG" id="kmn:HW532_21710"/>
<sequence length="210" mass="22809">MAVDWLLRGPEIATCNCAWGCPCQFNSRPTSGHCRAAVAMRVDKGHFGDVTLDGLHWAATVAWPGAIHEGGGEILPIVDERADEKQREALLTIMSGEESEPGATVFSVFASVIDTVHDPHFLPISFEMDLKARTGHFSVPGLVEARVEPIRNPITGDPHPVHVSLPEGFEYHEAEYASSTTHGTGPVPLDWSDRHSHLTMLDMTRAGPQG</sequence>
<dbReference type="AlphaFoldDB" id="A0A7S8C7X2"/>
<proteinExistence type="predicted"/>
<gene>
    <name evidence="1" type="ORF">HW532_21710</name>
</gene>
<dbReference type="InterPro" id="IPR009758">
    <property type="entry name" value="DUF1326"/>
</dbReference>
<reference evidence="1 2" key="1">
    <citation type="submission" date="2020-06" db="EMBL/GenBank/DDBJ databases">
        <title>Genome sequence of 2 isolates from Red Sea Mangroves.</title>
        <authorList>
            <person name="Sefrji F."/>
            <person name="Michoud G."/>
            <person name="Merlino G."/>
            <person name="Daffonchio D."/>
        </authorList>
    </citation>
    <scope>NUCLEOTIDE SEQUENCE [LARGE SCALE GENOMIC DNA]</scope>
    <source>
        <strain evidence="1 2">R1DC25</strain>
    </source>
</reference>
<evidence type="ECO:0000313" key="2">
    <source>
        <dbReference type="Proteomes" id="UP000593594"/>
    </source>
</evidence>
<protein>
    <submittedName>
        <fullName evidence="1">DUF1326 domain-containing protein</fullName>
    </submittedName>
</protein>
<dbReference type="RefSeq" id="WP_213162453.1">
    <property type="nucleotide sequence ID" value="NZ_CP058214.1"/>
</dbReference>
<dbReference type="PIRSF" id="PIRSF033303">
    <property type="entry name" value="UCP033303"/>
    <property type="match status" value="1"/>
</dbReference>
<evidence type="ECO:0000313" key="1">
    <source>
        <dbReference type="EMBL" id="QPC45080.1"/>
    </source>
</evidence>
<dbReference type="EMBL" id="CP058214">
    <property type="protein sequence ID" value="QPC45080.1"/>
    <property type="molecule type" value="Genomic_DNA"/>
</dbReference>
<organism evidence="1 2">
    <name type="scientific">Kaustia mangrovi</name>
    <dbReference type="NCBI Taxonomy" id="2593653"/>
    <lineage>
        <taxon>Bacteria</taxon>
        <taxon>Pseudomonadati</taxon>
        <taxon>Pseudomonadota</taxon>
        <taxon>Alphaproteobacteria</taxon>
        <taxon>Hyphomicrobiales</taxon>
        <taxon>Parvibaculaceae</taxon>
        <taxon>Kaustia</taxon>
    </lineage>
</organism>
<accession>A0A7S8C7X2</accession>
<name>A0A7S8C7X2_9HYPH</name>
<dbReference type="Pfam" id="PF07040">
    <property type="entry name" value="DUF1326"/>
    <property type="match status" value="1"/>
</dbReference>
<dbReference type="Proteomes" id="UP000593594">
    <property type="component" value="Chromosome"/>
</dbReference>
<keyword evidence="2" id="KW-1185">Reference proteome</keyword>